<dbReference type="AlphaFoldDB" id="A0A6J4QXH5"/>
<reference evidence="1" key="1">
    <citation type="submission" date="2020-02" db="EMBL/GenBank/DDBJ databases">
        <authorList>
            <person name="Meier V. D."/>
        </authorList>
    </citation>
    <scope>NUCLEOTIDE SEQUENCE</scope>
    <source>
        <strain evidence="1">AVDCRST_MAG58</strain>
    </source>
</reference>
<accession>A0A6J4QXH5</accession>
<organism evidence="1">
    <name type="scientific">uncultured Rubrobacteraceae bacterium</name>
    <dbReference type="NCBI Taxonomy" id="349277"/>
    <lineage>
        <taxon>Bacteria</taxon>
        <taxon>Bacillati</taxon>
        <taxon>Actinomycetota</taxon>
        <taxon>Rubrobacteria</taxon>
        <taxon>Rubrobacterales</taxon>
        <taxon>Rubrobacteraceae</taxon>
        <taxon>environmental samples</taxon>
    </lineage>
</organism>
<evidence type="ECO:0000313" key="1">
    <source>
        <dbReference type="EMBL" id="CAA9450706.1"/>
    </source>
</evidence>
<gene>
    <name evidence="1" type="ORF">AVDCRST_MAG58-915</name>
</gene>
<name>A0A6J4QXH5_9ACTN</name>
<sequence length="67" mass="7919">MTTEDEARRVREEAERIEARRLHLSEAVMKGDEKALEEDRRLELRIRELARLPMEGNQDEGRGRDEA</sequence>
<protein>
    <submittedName>
        <fullName evidence="1">Uncharacterized protein</fullName>
    </submittedName>
</protein>
<dbReference type="EMBL" id="CADCVF010000020">
    <property type="protein sequence ID" value="CAA9450706.1"/>
    <property type="molecule type" value="Genomic_DNA"/>
</dbReference>
<proteinExistence type="predicted"/>